<dbReference type="Proteomes" id="UP001066276">
    <property type="component" value="Chromosome 7"/>
</dbReference>
<proteinExistence type="predicted"/>
<evidence type="ECO:0000256" key="1">
    <source>
        <dbReference type="SAM" id="MobiDB-lite"/>
    </source>
</evidence>
<reference evidence="2" key="1">
    <citation type="journal article" date="2022" name="bioRxiv">
        <title>Sequencing and chromosome-scale assembly of the giantPleurodeles waltlgenome.</title>
        <authorList>
            <person name="Brown T."/>
            <person name="Elewa A."/>
            <person name="Iarovenko S."/>
            <person name="Subramanian E."/>
            <person name="Araus A.J."/>
            <person name="Petzold A."/>
            <person name="Susuki M."/>
            <person name="Suzuki K.-i.T."/>
            <person name="Hayashi T."/>
            <person name="Toyoda A."/>
            <person name="Oliveira C."/>
            <person name="Osipova E."/>
            <person name="Leigh N.D."/>
            <person name="Simon A."/>
            <person name="Yun M.H."/>
        </authorList>
    </citation>
    <scope>NUCLEOTIDE SEQUENCE</scope>
    <source>
        <strain evidence="2">20211129_DDA</strain>
        <tissue evidence="2">Liver</tissue>
    </source>
</reference>
<organism evidence="2 3">
    <name type="scientific">Pleurodeles waltl</name>
    <name type="common">Iberian ribbed newt</name>
    <dbReference type="NCBI Taxonomy" id="8319"/>
    <lineage>
        <taxon>Eukaryota</taxon>
        <taxon>Metazoa</taxon>
        <taxon>Chordata</taxon>
        <taxon>Craniata</taxon>
        <taxon>Vertebrata</taxon>
        <taxon>Euteleostomi</taxon>
        <taxon>Amphibia</taxon>
        <taxon>Batrachia</taxon>
        <taxon>Caudata</taxon>
        <taxon>Salamandroidea</taxon>
        <taxon>Salamandridae</taxon>
        <taxon>Pleurodelinae</taxon>
        <taxon>Pleurodeles</taxon>
    </lineage>
</organism>
<dbReference type="AlphaFoldDB" id="A0AAV7PI23"/>
<sequence>MEAHLDRSFSKQWKNRWRQQRTDELTEVGTGKDTDEENVNGLGGLVQAFWSGEEVGDKKEGTNMQVALCPYNGGGIQEASHCSGGNRCRKKTHPPTLYSRGFVTAAGRQKRQLSELKEL</sequence>
<evidence type="ECO:0000313" key="2">
    <source>
        <dbReference type="EMBL" id="KAJ1126745.1"/>
    </source>
</evidence>
<feature type="region of interest" description="Disordered" evidence="1">
    <location>
        <begin position="1"/>
        <end position="39"/>
    </location>
</feature>
<name>A0AAV7PI23_PLEWA</name>
<evidence type="ECO:0000313" key="3">
    <source>
        <dbReference type="Proteomes" id="UP001066276"/>
    </source>
</evidence>
<accession>A0AAV7PI23</accession>
<gene>
    <name evidence="2" type="ORF">NDU88_005151</name>
</gene>
<protein>
    <submittedName>
        <fullName evidence="2">Uncharacterized protein</fullName>
    </submittedName>
</protein>
<dbReference type="EMBL" id="JANPWB010000011">
    <property type="protein sequence ID" value="KAJ1126745.1"/>
    <property type="molecule type" value="Genomic_DNA"/>
</dbReference>
<comment type="caution">
    <text evidence="2">The sequence shown here is derived from an EMBL/GenBank/DDBJ whole genome shotgun (WGS) entry which is preliminary data.</text>
</comment>
<keyword evidence="3" id="KW-1185">Reference proteome</keyword>